<protein>
    <recommendedName>
        <fullName evidence="3">Exocyst subunit Exo70 family protein</fullName>
    </recommendedName>
</protein>
<keyword evidence="6" id="KW-1185">Reference proteome</keyword>
<evidence type="ECO:0000256" key="2">
    <source>
        <dbReference type="ARBA" id="ARBA00022448"/>
    </source>
</evidence>
<accession>A0A8X8Z0W7</accession>
<proteinExistence type="inferred from homology"/>
<dbReference type="GO" id="GO:0000145">
    <property type="term" value="C:exocyst"/>
    <property type="evidence" value="ECO:0007669"/>
    <property type="project" value="InterPro"/>
</dbReference>
<dbReference type="InterPro" id="IPR016159">
    <property type="entry name" value="Cullin_repeat-like_dom_sf"/>
</dbReference>
<dbReference type="GO" id="GO:0005546">
    <property type="term" value="F:phosphatidylinositol-4,5-bisphosphate binding"/>
    <property type="evidence" value="ECO:0007669"/>
    <property type="project" value="InterPro"/>
</dbReference>
<dbReference type="InterPro" id="IPR046364">
    <property type="entry name" value="Exo70_C"/>
</dbReference>
<dbReference type="GO" id="GO:0015031">
    <property type="term" value="P:protein transport"/>
    <property type="evidence" value="ECO:0007669"/>
    <property type="project" value="UniProtKB-KW"/>
</dbReference>
<sequence length="212" mass="24733">MKSTAESMEMKSGAQVDPNPSCALSLTSILEAALDKKSSLYRDSSLKHIFLMNNIHYMVEKIKKSKICPYFGDDWIRKHIVMFRQHAVYYQRATWSSLLTFLRYDGITRKATLKTRCQEFNAAFEDLYKSQTRWVVPDPQLREDVTIVSSKTVIQVYRNFVCMIISSIGKKHIKYTEQELGMYVMDLLEGSSKLLSHSWKRRHGWLQMLTIS</sequence>
<dbReference type="GO" id="GO:0006887">
    <property type="term" value="P:exocytosis"/>
    <property type="evidence" value="ECO:0007669"/>
    <property type="project" value="UniProtKB-KW"/>
</dbReference>
<dbReference type="Gene3D" id="1.20.1280.170">
    <property type="entry name" value="Exocyst complex component Exo70"/>
    <property type="match status" value="1"/>
</dbReference>
<evidence type="ECO:0000313" key="5">
    <source>
        <dbReference type="EMBL" id="KAG6387224.1"/>
    </source>
</evidence>
<dbReference type="AlphaFoldDB" id="A0A8X8Z0W7"/>
<dbReference type="EMBL" id="PNBA02000021">
    <property type="protein sequence ID" value="KAG6387224.1"/>
    <property type="molecule type" value="Genomic_DNA"/>
</dbReference>
<reference evidence="5" key="2">
    <citation type="submission" date="2020-08" db="EMBL/GenBank/DDBJ databases">
        <title>Plant Genome Project.</title>
        <authorList>
            <person name="Zhang R.-G."/>
        </authorList>
    </citation>
    <scope>NUCLEOTIDE SEQUENCE</scope>
    <source>
        <strain evidence="5">Huo1</strain>
        <tissue evidence="5">Leaf</tissue>
    </source>
</reference>
<dbReference type="SUPFAM" id="SSF74788">
    <property type="entry name" value="Cullin repeat-like"/>
    <property type="match status" value="1"/>
</dbReference>
<name>A0A8X8Z0W7_SALSN</name>
<evidence type="ECO:0000259" key="4">
    <source>
        <dbReference type="Pfam" id="PF03081"/>
    </source>
</evidence>
<evidence type="ECO:0000313" key="6">
    <source>
        <dbReference type="Proteomes" id="UP000298416"/>
    </source>
</evidence>
<organism evidence="5">
    <name type="scientific">Salvia splendens</name>
    <name type="common">Scarlet sage</name>
    <dbReference type="NCBI Taxonomy" id="180675"/>
    <lineage>
        <taxon>Eukaryota</taxon>
        <taxon>Viridiplantae</taxon>
        <taxon>Streptophyta</taxon>
        <taxon>Embryophyta</taxon>
        <taxon>Tracheophyta</taxon>
        <taxon>Spermatophyta</taxon>
        <taxon>Magnoliopsida</taxon>
        <taxon>eudicotyledons</taxon>
        <taxon>Gunneridae</taxon>
        <taxon>Pentapetalae</taxon>
        <taxon>asterids</taxon>
        <taxon>lamiids</taxon>
        <taxon>Lamiales</taxon>
        <taxon>Lamiaceae</taxon>
        <taxon>Nepetoideae</taxon>
        <taxon>Mentheae</taxon>
        <taxon>Salviinae</taxon>
        <taxon>Salvia</taxon>
        <taxon>Salvia subgen. Calosphace</taxon>
        <taxon>core Calosphace</taxon>
    </lineage>
</organism>
<keyword evidence="3" id="KW-0268">Exocytosis</keyword>
<gene>
    <name evidence="5" type="ORF">SASPL_152411</name>
</gene>
<keyword evidence="2 3" id="KW-0813">Transport</keyword>
<evidence type="ECO:0000256" key="1">
    <source>
        <dbReference type="ARBA" id="ARBA00006756"/>
    </source>
</evidence>
<dbReference type="PANTHER" id="PTHR12542">
    <property type="entry name" value="EXOCYST COMPLEX PROTEIN EXO70"/>
    <property type="match status" value="1"/>
</dbReference>
<reference evidence="5" key="1">
    <citation type="submission" date="2018-01" db="EMBL/GenBank/DDBJ databases">
        <authorList>
            <person name="Mao J.F."/>
        </authorList>
    </citation>
    <scope>NUCLEOTIDE SEQUENCE</scope>
    <source>
        <strain evidence="5">Huo1</strain>
        <tissue evidence="5">Leaf</tissue>
    </source>
</reference>
<dbReference type="Proteomes" id="UP000298416">
    <property type="component" value="Unassembled WGS sequence"/>
</dbReference>
<comment type="function">
    <text evidence="3">Component of the exocyst complex.</text>
</comment>
<dbReference type="Pfam" id="PF03081">
    <property type="entry name" value="Exo70_C"/>
    <property type="match status" value="1"/>
</dbReference>
<dbReference type="PANTHER" id="PTHR12542:SF92">
    <property type="entry name" value="EXOCYST COMPLEX COMPONENT EXO70E2"/>
    <property type="match status" value="1"/>
</dbReference>
<comment type="similarity">
    <text evidence="1 3">Belongs to the EXO70 family.</text>
</comment>
<comment type="caution">
    <text evidence="5">The sequence shown here is derived from an EMBL/GenBank/DDBJ whole genome shotgun (WGS) entry which is preliminary data.</text>
</comment>
<dbReference type="InterPro" id="IPR004140">
    <property type="entry name" value="Exo70"/>
</dbReference>
<evidence type="ECO:0000256" key="3">
    <source>
        <dbReference type="RuleBase" id="RU365026"/>
    </source>
</evidence>
<keyword evidence="3" id="KW-0653">Protein transport</keyword>
<feature type="domain" description="Exocyst complex subunit Exo70 C-terminal" evidence="4">
    <location>
        <begin position="23"/>
        <end position="184"/>
    </location>
</feature>